<dbReference type="AlphaFoldDB" id="A0A4C1WVC6"/>
<dbReference type="EMBL" id="BGZK01000664">
    <property type="protein sequence ID" value="GBP55281.1"/>
    <property type="molecule type" value="Genomic_DNA"/>
</dbReference>
<feature type="compositionally biased region" description="Polar residues" evidence="1">
    <location>
        <begin position="1"/>
        <end position="18"/>
    </location>
</feature>
<proteinExistence type="predicted"/>
<feature type="compositionally biased region" description="Basic and acidic residues" evidence="1">
    <location>
        <begin position="68"/>
        <end position="79"/>
    </location>
</feature>
<dbReference type="Proteomes" id="UP000299102">
    <property type="component" value="Unassembled WGS sequence"/>
</dbReference>
<protein>
    <submittedName>
        <fullName evidence="2">Uncharacterized protein</fullName>
    </submittedName>
</protein>
<organism evidence="2 3">
    <name type="scientific">Eumeta variegata</name>
    <name type="common">Bagworm moth</name>
    <name type="synonym">Eumeta japonica</name>
    <dbReference type="NCBI Taxonomy" id="151549"/>
    <lineage>
        <taxon>Eukaryota</taxon>
        <taxon>Metazoa</taxon>
        <taxon>Ecdysozoa</taxon>
        <taxon>Arthropoda</taxon>
        <taxon>Hexapoda</taxon>
        <taxon>Insecta</taxon>
        <taxon>Pterygota</taxon>
        <taxon>Neoptera</taxon>
        <taxon>Endopterygota</taxon>
        <taxon>Lepidoptera</taxon>
        <taxon>Glossata</taxon>
        <taxon>Ditrysia</taxon>
        <taxon>Tineoidea</taxon>
        <taxon>Psychidae</taxon>
        <taxon>Oiketicinae</taxon>
        <taxon>Eumeta</taxon>
    </lineage>
</organism>
<sequence length="79" mass="9140">MRQYQKQQYPSGQYPTSSKQKRGSMLKKTSTKFIAWGERREEDDPDLGRLLPTLNPPPPTPPRSNRPNADEQRHGIFTT</sequence>
<reference evidence="2 3" key="1">
    <citation type="journal article" date="2019" name="Commun. Biol.">
        <title>The bagworm genome reveals a unique fibroin gene that provides high tensile strength.</title>
        <authorList>
            <person name="Kono N."/>
            <person name="Nakamura H."/>
            <person name="Ohtoshi R."/>
            <person name="Tomita M."/>
            <person name="Numata K."/>
            <person name="Arakawa K."/>
        </authorList>
    </citation>
    <scope>NUCLEOTIDE SEQUENCE [LARGE SCALE GENOMIC DNA]</scope>
</reference>
<evidence type="ECO:0000313" key="2">
    <source>
        <dbReference type="EMBL" id="GBP55281.1"/>
    </source>
</evidence>
<comment type="caution">
    <text evidence="2">The sequence shown here is derived from an EMBL/GenBank/DDBJ whole genome shotgun (WGS) entry which is preliminary data.</text>
</comment>
<name>A0A4C1WVC6_EUMVA</name>
<feature type="region of interest" description="Disordered" evidence="1">
    <location>
        <begin position="1"/>
        <end position="79"/>
    </location>
</feature>
<gene>
    <name evidence="2" type="ORF">EVAR_24477_1</name>
</gene>
<evidence type="ECO:0000313" key="3">
    <source>
        <dbReference type="Proteomes" id="UP000299102"/>
    </source>
</evidence>
<evidence type="ECO:0000256" key="1">
    <source>
        <dbReference type="SAM" id="MobiDB-lite"/>
    </source>
</evidence>
<accession>A0A4C1WVC6</accession>
<keyword evidence="3" id="KW-1185">Reference proteome</keyword>
<feature type="compositionally biased region" description="Pro residues" evidence="1">
    <location>
        <begin position="54"/>
        <end position="64"/>
    </location>
</feature>